<keyword evidence="7" id="KW-1185">Reference proteome</keyword>
<feature type="domain" description="TNase-like" evidence="4">
    <location>
        <begin position="1"/>
        <end position="147"/>
    </location>
</feature>
<dbReference type="InterPro" id="IPR016071">
    <property type="entry name" value="Staphylococal_nuclease_OB-fold"/>
</dbReference>
<protein>
    <submittedName>
        <fullName evidence="6">Lamin tail domain-containing protein</fullName>
    </submittedName>
</protein>
<dbReference type="Pfam" id="PF00565">
    <property type="entry name" value="SNase"/>
    <property type="match status" value="1"/>
</dbReference>
<comment type="caution">
    <text evidence="6">The sequence shown here is derived from an EMBL/GenBank/DDBJ whole genome shotgun (WGS) entry which is preliminary data.</text>
</comment>
<dbReference type="SUPFAM" id="SSF50199">
    <property type="entry name" value="Staphylococcal nuclease"/>
    <property type="match status" value="1"/>
</dbReference>
<dbReference type="PROSITE" id="PS51841">
    <property type="entry name" value="LTD"/>
    <property type="match status" value="1"/>
</dbReference>
<sequence length="272" mass="29978">MTVVRIVDGDTFEVRFSDGRTENVRLLGIDTPEVHVENDPEEFEEIPDTPHGEAWLRDWGHKASEFARTEVGGETLTIETDPSADRRGSYGRLLVYVYEDGTETASFNRELIDQGYARMYDSSFSKRPAFSDAETAAQTDDVGLWDYEATTSTSTPTPAPSSEEDSLAVVQVHADAEGNDHENENDEYVVFENTGDATLDLSGWTVSDEADHTYTFSGTTVDPGDPVTLYTGSGTDTNSEVYWGSDAAIWNNNGDTVIVTNADGETVIQYEY</sequence>
<keyword evidence="3" id="KW-0378">Hydrolase</keyword>
<evidence type="ECO:0000256" key="3">
    <source>
        <dbReference type="ARBA" id="ARBA00022801"/>
    </source>
</evidence>
<gene>
    <name evidence="6" type="ORF">NDI76_20835</name>
</gene>
<accession>A0ABU2GK45</accession>
<evidence type="ECO:0000256" key="2">
    <source>
        <dbReference type="ARBA" id="ARBA00022759"/>
    </source>
</evidence>
<dbReference type="Pfam" id="PF00932">
    <property type="entry name" value="LTD"/>
    <property type="match status" value="1"/>
</dbReference>
<keyword evidence="1" id="KW-0540">Nuclease</keyword>
<dbReference type="Proteomes" id="UP001257060">
    <property type="component" value="Unassembled WGS sequence"/>
</dbReference>
<dbReference type="PANTHER" id="PTHR12302:SF3">
    <property type="entry name" value="SERINE_THREONINE-PROTEIN KINASE 31"/>
    <property type="match status" value="1"/>
</dbReference>
<dbReference type="InterPro" id="IPR036415">
    <property type="entry name" value="Lamin_tail_dom_sf"/>
</dbReference>
<dbReference type="PROSITE" id="PS50830">
    <property type="entry name" value="TNASE_3"/>
    <property type="match status" value="1"/>
</dbReference>
<dbReference type="InterPro" id="IPR035437">
    <property type="entry name" value="SNase_OB-fold_sf"/>
</dbReference>
<organism evidence="6 7">
    <name type="scientific">Halogeometricum salsisoli</name>
    <dbReference type="NCBI Taxonomy" id="2950536"/>
    <lineage>
        <taxon>Archaea</taxon>
        <taxon>Methanobacteriati</taxon>
        <taxon>Methanobacteriota</taxon>
        <taxon>Stenosarchaea group</taxon>
        <taxon>Halobacteria</taxon>
        <taxon>Halobacteriales</taxon>
        <taxon>Haloferacaceae</taxon>
        <taxon>Halogeometricum</taxon>
    </lineage>
</organism>
<dbReference type="Gene3D" id="2.40.50.90">
    <property type="match status" value="1"/>
</dbReference>
<keyword evidence="2" id="KW-0255">Endonuclease</keyword>
<evidence type="ECO:0000256" key="1">
    <source>
        <dbReference type="ARBA" id="ARBA00022722"/>
    </source>
</evidence>
<dbReference type="EMBL" id="JAMQOP010000006">
    <property type="protein sequence ID" value="MDS0301186.1"/>
    <property type="molecule type" value="Genomic_DNA"/>
</dbReference>
<dbReference type="InterPro" id="IPR001322">
    <property type="entry name" value="Lamin_tail_dom"/>
</dbReference>
<feature type="domain" description="LTD" evidence="5">
    <location>
        <begin position="152"/>
        <end position="272"/>
    </location>
</feature>
<dbReference type="RefSeq" id="WP_310926120.1">
    <property type="nucleotide sequence ID" value="NZ_JAMQOP010000006.1"/>
</dbReference>
<evidence type="ECO:0000313" key="6">
    <source>
        <dbReference type="EMBL" id="MDS0301186.1"/>
    </source>
</evidence>
<dbReference type="SUPFAM" id="SSF74853">
    <property type="entry name" value="Lamin A/C globular tail domain"/>
    <property type="match status" value="1"/>
</dbReference>
<evidence type="ECO:0000259" key="4">
    <source>
        <dbReference type="PROSITE" id="PS50830"/>
    </source>
</evidence>
<dbReference type="Gene3D" id="2.60.40.1260">
    <property type="entry name" value="Lamin Tail domain"/>
    <property type="match status" value="1"/>
</dbReference>
<name>A0ABU2GK45_9EURY</name>
<proteinExistence type="predicted"/>
<dbReference type="SMART" id="SM00318">
    <property type="entry name" value="SNc"/>
    <property type="match status" value="1"/>
</dbReference>
<reference evidence="6 7" key="1">
    <citation type="submission" date="2022-06" db="EMBL/GenBank/DDBJ databases">
        <title>Halogeometricum sp. a new haloarchaeum isolate from saline soil.</title>
        <authorList>
            <person name="Strakova D."/>
            <person name="Galisteo C."/>
            <person name="Sanchez-Porro C."/>
            <person name="Ventosa A."/>
        </authorList>
    </citation>
    <scope>NUCLEOTIDE SEQUENCE [LARGE SCALE GENOMIC DNA]</scope>
    <source>
        <strain evidence="6 7">S1BR25-6</strain>
    </source>
</reference>
<evidence type="ECO:0000259" key="5">
    <source>
        <dbReference type="PROSITE" id="PS51841"/>
    </source>
</evidence>
<dbReference type="PANTHER" id="PTHR12302">
    <property type="entry name" value="EBNA2 BINDING PROTEIN P100"/>
    <property type="match status" value="1"/>
</dbReference>
<evidence type="ECO:0000313" key="7">
    <source>
        <dbReference type="Proteomes" id="UP001257060"/>
    </source>
</evidence>